<dbReference type="GO" id="GO:0006281">
    <property type="term" value="P:DNA repair"/>
    <property type="evidence" value="ECO:0007669"/>
    <property type="project" value="TreeGrafter"/>
</dbReference>
<dbReference type="InterPro" id="IPR043502">
    <property type="entry name" value="DNA/RNA_pol_sf"/>
</dbReference>
<keyword evidence="1" id="KW-0227">DNA damage</keyword>
<protein>
    <submittedName>
        <fullName evidence="2">DNA polymerase Y family protein</fullName>
    </submittedName>
</protein>
<dbReference type="InterPro" id="IPR050356">
    <property type="entry name" value="SulA_CellDiv_inhibitor"/>
</dbReference>
<dbReference type="AlphaFoldDB" id="A0A437LUD1"/>
<accession>A0A437LUD1</accession>
<dbReference type="PANTHER" id="PTHR35369:SF2">
    <property type="entry name" value="BLR3025 PROTEIN"/>
    <property type="match status" value="1"/>
</dbReference>
<evidence type="ECO:0000313" key="2">
    <source>
        <dbReference type="EMBL" id="RVT88967.1"/>
    </source>
</evidence>
<reference evidence="2 3" key="1">
    <citation type="submission" date="2019-01" db="EMBL/GenBank/DDBJ databases">
        <authorList>
            <person name="Chen W.-M."/>
        </authorList>
    </citation>
    <scope>NUCLEOTIDE SEQUENCE [LARGE SCALE GENOMIC DNA]</scope>
    <source>
        <strain evidence="2 3">CCP-18</strain>
    </source>
</reference>
<dbReference type="CDD" id="cd03468">
    <property type="entry name" value="PolY_like"/>
    <property type="match status" value="1"/>
</dbReference>
<gene>
    <name evidence="2" type="ORF">EOD73_04960</name>
</gene>
<evidence type="ECO:0000313" key="3">
    <source>
        <dbReference type="Proteomes" id="UP000288587"/>
    </source>
</evidence>
<proteinExistence type="predicted"/>
<dbReference type="PANTHER" id="PTHR35369">
    <property type="entry name" value="BLR3025 PROTEIN-RELATED"/>
    <property type="match status" value="1"/>
</dbReference>
<evidence type="ECO:0000256" key="1">
    <source>
        <dbReference type="ARBA" id="ARBA00022763"/>
    </source>
</evidence>
<dbReference type="OrthoDB" id="625722at2"/>
<sequence length="438" mass="48064">MRSPRTAEALVPHLQGLAWWALRFSPRVTRQGEAVLVELGASLRLFGGLKALHARVKAQAQAEFEVQALAWAPTRLGALALARGGVVNGLTRPLAPLLDRLPLHVLEAVQAHRPMLARLGCRRLGEVRALPRTALARRFGPELLAALDQAYDPAVDAAQAHVWEPLPETFAVALELPWRVEQAQALLAHAQPLLQQLSAWLAARHQGVLRLTLAWQHDAFRPRDSGEGGAIALATAAPTRDLAHLNRLLAEHLARTTLAAPAGGLRLQADEVHPLPDASTALFLDDDGGDPAAREPLHQLLERLAARLGPERVRQPVLQADHRPECLQQWQAWRPEAPAPGSPRDWAEAPHPPGVQPTWLLDPPLRLGVRHDQPQHQGPLRLLAGPQRLATGWWGAGEGGAVQRDYYLAHSPRAGLLWVYLDRRTLDAPEWYLHGVFA</sequence>
<comment type="caution">
    <text evidence="2">The sequence shown here is derived from an EMBL/GenBank/DDBJ whole genome shotgun (WGS) entry which is preliminary data.</text>
</comment>
<keyword evidence="3" id="KW-1185">Reference proteome</keyword>
<name>A0A437LUD1_9BURK</name>
<dbReference type="SUPFAM" id="SSF56672">
    <property type="entry name" value="DNA/RNA polymerases"/>
    <property type="match status" value="1"/>
</dbReference>
<dbReference type="EMBL" id="SACM01000001">
    <property type="protein sequence ID" value="RVT88967.1"/>
    <property type="molecule type" value="Genomic_DNA"/>
</dbReference>
<organism evidence="2 3">
    <name type="scientific">Inhella crocodyli</name>
    <dbReference type="NCBI Taxonomy" id="2499851"/>
    <lineage>
        <taxon>Bacteria</taxon>
        <taxon>Pseudomonadati</taxon>
        <taxon>Pseudomonadota</taxon>
        <taxon>Betaproteobacteria</taxon>
        <taxon>Burkholderiales</taxon>
        <taxon>Sphaerotilaceae</taxon>
        <taxon>Inhella</taxon>
    </lineage>
</organism>
<dbReference type="Proteomes" id="UP000288587">
    <property type="component" value="Unassembled WGS sequence"/>
</dbReference>